<dbReference type="SUPFAM" id="SSF50249">
    <property type="entry name" value="Nucleic acid-binding proteins"/>
    <property type="match status" value="1"/>
</dbReference>
<keyword evidence="1 4" id="KW-0227">DNA damage</keyword>
<dbReference type="RefSeq" id="WP_092365074.1">
    <property type="nucleotide sequence ID" value="NZ_CABJCG010000028.1"/>
</dbReference>
<sequence length="217" mass="24786">MREAVTLNGMVLLSAPSGEFDRRLVLLTTGRGKITAFAHGARRPGNPLMACTRTFVFGKFTLYEGRTAYNLQSAQVANYFDELSSDMEGACYGSYFLELADFYSQENMDATEQLKLLYQSLRALLKPAIPNRLVRRIFELKMMVINGEYTEQPLSPVSDSCAYAWEYVVLSPVEGLYRFALTDEVLREFERVVESGRRRFLRHECRSLEILEVLTSD</sequence>
<name>A0A1I0H926_9FIRM</name>
<keyword evidence="2 4" id="KW-0233">DNA recombination</keyword>
<dbReference type="GO" id="GO:0043590">
    <property type="term" value="C:bacterial nucleoid"/>
    <property type="evidence" value="ECO:0007669"/>
    <property type="project" value="TreeGrafter"/>
</dbReference>
<evidence type="ECO:0000256" key="1">
    <source>
        <dbReference type="ARBA" id="ARBA00022763"/>
    </source>
</evidence>
<dbReference type="InterPro" id="IPR003717">
    <property type="entry name" value="RecO"/>
</dbReference>
<dbReference type="Proteomes" id="UP000198508">
    <property type="component" value="Unassembled WGS sequence"/>
</dbReference>
<dbReference type="PANTHER" id="PTHR33991">
    <property type="entry name" value="DNA REPAIR PROTEIN RECO"/>
    <property type="match status" value="1"/>
</dbReference>
<protein>
    <recommendedName>
        <fullName evidence="4">DNA repair protein RecO</fullName>
    </recommendedName>
    <alternativeName>
        <fullName evidence="4">Recombination protein O</fullName>
    </alternativeName>
</protein>
<evidence type="ECO:0000256" key="2">
    <source>
        <dbReference type="ARBA" id="ARBA00023172"/>
    </source>
</evidence>
<feature type="domain" description="DNA replication/recombination mediator RecO N-terminal" evidence="5">
    <location>
        <begin position="4"/>
        <end position="80"/>
    </location>
</feature>
<gene>
    <name evidence="4" type="primary">recO</name>
    <name evidence="6" type="ORF">SAMN05216313_11518</name>
</gene>
<reference evidence="7" key="1">
    <citation type="submission" date="2016-10" db="EMBL/GenBank/DDBJ databases">
        <authorList>
            <person name="Varghese N."/>
            <person name="Submissions S."/>
        </authorList>
    </citation>
    <scope>NUCLEOTIDE SEQUENCE [LARGE SCALE GENOMIC DNA]</scope>
    <source>
        <strain evidence="7">NLAE-zl-G277</strain>
    </source>
</reference>
<dbReference type="Pfam" id="PF11967">
    <property type="entry name" value="RecO_N"/>
    <property type="match status" value="1"/>
</dbReference>
<dbReference type="HAMAP" id="MF_00201">
    <property type="entry name" value="RecO"/>
    <property type="match status" value="1"/>
</dbReference>
<keyword evidence="3 4" id="KW-0234">DNA repair</keyword>
<dbReference type="GO" id="GO:0006310">
    <property type="term" value="P:DNA recombination"/>
    <property type="evidence" value="ECO:0007669"/>
    <property type="project" value="UniProtKB-UniRule"/>
</dbReference>
<dbReference type="PANTHER" id="PTHR33991:SF1">
    <property type="entry name" value="DNA REPAIR PROTEIN RECO"/>
    <property type="match status" value="1"/>
</dbReference>
<dbReference type="EMBL" id="FOIM01000015">
    <property type="protein sequence ID" value="SET80266.1"/>
    <property type="molecule type" value="Genomic_DNA"/>
</dbReference>
<evidence type="ECO:0000256" key="3">
    <source>
        <dbReference type="ARBA" id="ARBA00023204"/>
    </source>
</evidence>
<dbReference type="InterPro" id="IPR037278">
    <property type="entry name" value="ARFGAP/RecO"/>
</dbReference>
<keyword evidence="7" id="KW-1185">Reference proteome</keyword>
<dbReference type="NCBIfam" id="TIGR00613">
    <property type="entry name" value="reco"/>
    <property type="match status" value="1"/>
</dbReference>
<organism evidence="6 7">
    <name type="scientific">Enterocloster lavalensis</name>
    <dbReference type="NCBI Taxonomy" id="460384"/>
    <lineage>
        <taxon>Bacteria</taxon>
        <taxon>Bacillati</taxon>
        <taxon>Bacillota</taxon>
        <taxon>Clostridia</taxon>
        <taxon>Lachnospirales</taxon>
        <taxon>Lachnospiraceae</taxon>
        <taxon>Enterocloster</taxon>
    </lineage>
</organism>
<proteinExistence type="inferred from homology"/>
<comment type="function">
    <text evidence="4">Involved in DNA repair and RecF pathway recombination.</text>
</comment>
<dbReference type="GO" id="GO:0006302">
    <property type="term" value="P:double-strand break repair"/>
    <property type="evidence" value="ECO:0007669"/>
    <property type="project" value="TreeGrafter"/>
</dbReference>
<dbReference type="GeneID" id="93276803"/>
<evidence type="ECO:0000256" key="4">
    <source>
        <dbReference type="HAMAP-Rule" id="MF_00201"/>
    </source>
</evidence>
<dbReference type="STRING" id="460384.SAMN05216313_11518"/>
<accession>A0A1I0H926</accession>
<dbReference type="Pfam" id="PF02565">
    <property type="entry name" value="RecO_C"/>
    <property type="match status" value="1"/>
</dbReference>
<evidence type="ECO:0000313" key="7">
    <source>
        <dbReference type="Proteomes" id="UP000198508"/>
    </source>
</evidence>
<evidence type="ECO:0000259" key="5">
    <source>
        <dbReference type="Pfam" id="PF11967"/>
    </source>
</evidence>
<dbReference type="InterPro" id="IPR012340">
    <property type="entry name" value="NA-bd_OB-fold"/>
</dbReference>
<dbReference type="Gene3D" id="2.40.50.140">
    <property type="entry name" value="Nucleic acid-binding proteins"/>
    <property type="match status" value="1"/>
</dbReference>
<dbReference type="SUPFAM" id="SSF57863">
    <property type="entry name" value="ArfGap/RecO-like zinc finger"/>
    <property type="match status" value="1"/>
</dbReference>
<evidence type="ECO:0000313" key="6">
    <source>
        <dbReference type="EMBL" id="SET80266.1"/>
    </source>
</evidence>
<comment type="similarity">
    <text evidence="4">Belongs to the RecO family.</text>
</comment>
<dbReference type="AlphaFoldDB" id="A0A1I0H926"/>
<dbReference type="InterPro" id="IPR022572">
    <property type="entry name" value="DNA_rep/recomb_RecO_N"/>
</dbReference>